<keyword evidence="6 17" id="KW-0479">Metal-binding</keyword>
<dbReference type="InterPro" id="IPR024079">
    <property type="entry name" value="MetalloPept_cat_dom_sf"/>
</dbReference>
<feature type="disulfide bond" evidence="18">
    <location>
        <begin position="504"/>
        <end position="534"/>
    </location>
</feature>
<evidence type="ECO:0000256" key="10">
    <source>
        <dbReference type="ARBA" id="ARBA00022833"/>
    </source>
</evidence>
<feature type="region of interest" description="Disordered" evidence="20">
    <location>
        <begin position="1254"/>
        <end position="1291"/>
    </location>
</feature>
<dbReference type="Pfam" id="PF01562">
    <property type="entry name" value="Pep_M12B_propep"/>
    <property type="match status" value="1"/>
</dbReference>
<dbReference type="InterPro" id="IPR010909">
    <property type="entry name" value="PLAC"/>
</dbReference>
<evidence type="ECO:0000256" key="20">
    <source>
        <dbReference type="SAM" id="MobiDB-lite"/>
    </source>
</evidence>
<dbReference type="PROSITE" id="PS50215">
    <property type="entry name" value="ADAM_MEPRO"/>
    <property type="match status" value="1"/>
</dbReference>
<feature type="binding site" evidence="17 19">
    <location>
        <position position="410"/>
    </location>
    <ligand>
        <name>Zn(2+)</name>
        <dbReference type="ChEBI" id="CHEBI:29105"/>
        <note>catalytic</note>
    </ligand>
</feature>
<feature type="compositionally biased region" description="Polar residues" evidence="20">
    <location>
        <begin position="1261"/>
        <end position="1277"/>
    </location>
</feature>
<evidence type="ECO:0000256" key="21">
    <source>
        <dbReference type="SAM" id="SignalP"/>
    </source>
</evidence>
<keyword evidence="17" id="KW-0106">Calcium</keyword>
<evidence type="ECO:0000256" key="15">
    <source>
        <dbReference type="ARBA" id="ARBA00062682"/>
    </source>
</evidence>
<dbReference type="CDD" id="cd04273">
    <property type="entry name" value="ZnMc_ADAMTS_like"/>
    <property type="match status" value="1"/>
</dbReference>
<reference evidence="25" key="1">
    <citation type="submission" date="2025-08" db="UniProtKB">
        <authorList>
            <consortium name="RefSeq"/>
        </authorList>
    </citation>
    <scope>IDENTIFICATION</scope>
</reference>
<dbReference type="GO" id="GO:0031012">
    <property type="term" value="C:extracellular matrix"/>
    <property type="evidence" value="ECO:0007669"/>
    <property type="project" value="TreeGrafter"/>
</dbReference>
<evidence type="ECO:0000256" key="16">
    <source>
        <dbReference type="PIRSR" id="PIRSR613273-1"/>
    </source>
</evidence>
<keyword evidence="24" id="KW-1185">Reference proteome</keyword>
<keyword evidence="12" id="KW-0865">Zymogen</keyword>
<feature type="disulfide bond" evidence="18">
    <location>
        <begin position="330"/>
        <end position="384"/>
    </location>
</feature>
<proteinExistence type="predicted"/>
<dbReference type="FunFam" id="2.60.120.830:FF:000001">
    <property type="entry name" value="A disintegrin and metalloproteinase with thrombospondin motifs 1"/>
    <property type="match status" value="1"/>
</dbReference>
<keyword evidence="7 21" id="KW-0732">Signal</keyword>
<feature type="disulfide bond" evidence="18">
    <location>
        <begin position="566"/>
        <end position="604"/>
    </location>
</feature>
<feature type="binding site" evidence="17">
    <location>
        <position position="459"/>
    </location>
    <ligand>
        <name>Ca(2+)</name>
        <dbReference type="ChEBI" id="CHEBI:29108"/>
        <label>1</label>
    </ligand>
</feature>
<evidence type="ECO:0000256" key="9">
    <source>
        <dbReference type="ARBA" id="ARBA00022801"/>
    </source>
</evidence>
<dbReference type="GeneID" id="113411302"/>
<keyword evidence="4" id="KW-0645">Protease</keyword>
<dbReference type="PROSITE" id="PS50900">
    <property type="entry name" value="PLAC"/>
    <property type="match status" value="1"/>
</dbReference>
<feature type="disulfide bond" evidence="18">
    <location>
        <begin position="577"/>
        <end position="589"/>
    </location>
</feature>
<evidence type="ECO:0000256" key="3">
    <source>
        <dbReference type="ARBA" id="ARBA00022530"/>
    </source>
</evidence>
<evidence type="ECO:0000256" key="7">
    <source>
        <dbReference type="ARBA" id="ARBA00022729"/>
    </source>
</evidence>
<keyword evidence="10 17" id="KW-0862">Zinc</keyword>
<dbReference type="InterPro" id="IPR045371">
    <property type="entry name" value="ADAMTS_CR_3"/>
</dbReference>
<feature type="disulfide bond" evidence="18">
    <location>
        <begin position="486"/>
        <end position="509"/>
    </location>
</feature>
<dbReference type="PROSITE" id="PS50092">
    <property type="entry name" value="TSP1"/>
    <property type="match status" value="6"/>
</dbReference>
<evidence type="ECO:0000313" key="25">
    <source>
        <dbReference type="RefSeq" id="XP_026522079.1"/>
    </source>
</evidence>
<evidence type="ECO:0000313" key="24">
    <source>
        <dbReference type="Proteomes" id="UP000504612"/>
    </source>
</evidence>
<dbReference type="SUPFAM" id="SSF55486">
    <property type="entry name" value="Metalloproteases ('zincins'), catalytic domain"/>
    <property type="match status" value="1"/>
</dbReference>
<dbReference type="FunFam" id="2.20.100.10:FF:000005">
    <property type="entry name" value="ADAM metallopeptidase with thrombospondin type 1 motif 9"/>
    <property type="match status" value="2"/>
</dbReference>
<evidence type="ECO:0000256" key="1">
    <source>
        <dbReference type="ARBA" id="ARBA00004498"/>
    </source>
</evidence>
<dbReference type="SUPFAM" id="SSF82895">
    <property type="entry name" value="TSP-1 type 1 repeat"/>
    <property type="match status" value="7"/>
</dbReference>
<evidence type="ECO:0000256" key="12">
    <source>
        <dbReference type="ARBA" id="ARBA00023145"/>
    </source>
</evidence>
<dbReference type="CTD" id="81792"/>
<feature type="binding site" evidence="17">
    <location>
        <position position="462"/>
    </location>
    <ligand>
        <name>Ca(2+)</name>
        <dbReference type="ChEBI" id="CHEBI:29108"/>
        <label>2</label>
    </ligand>
</feature>
<feature type="binding site" evidence="17 19">
    <location>
        <position position="404"/>
    </location>
    <ligand>
        <name>Zn(2+)</name>
        <dbReference type="ChEBI" id="CHEBI:29105"/>
        <note>catalytic</note>
    </ligand>
</feature>
<evidence type="ECO:0000259" key="23">
    <source>
        <dbReference type="PROSITE" id="PS50900"/>
    </source>
</evidence>
<evidence type="ECO:0000256" key="6">
    <source>
        <dbReference type="ARBA" id="ARBA00022723"/>
    </source>
</evidence>
<feature type="binding site" evidence="17">
    <location>
        <position position="257"/>
    </location>
    <ligand>
        <name>Ca(2+)</name>
        <dbReference type="ChEBI" id="CHEBI:29108"/>
        <label>1</label>
    </ligand>
</feature>
<accession>A0A6J1U2J1</accession>
<keyword evidence="3" id="KW-0272">Extracellular matrix</keyword>
<feature type="signal peptide" evidence="21">
    <location>
        <begin position="1"/>
        <end position="27"/>
    </location>
</feature>
<evidence type="ECO:0000256" key="2">
    <source>
        <dbReference type="ARBA" id="ARBA00022525"/>
    </source>
</evidence>
<dbReference type="InterPro" id="IPR041645">
    <property type="entry name" value="ADAMTS_CR_2"/>
</dbReference>
<dbReference type="Gene3D" id="2.20.100.10">
    <property type="entry name" value="Thrombospondin type-1 (TSP1) repeat"/>
    <property type="match status" value="7"/>
</dbReference>
<keyword evidence="13 18" id="KW-1015">Disulfide bond</keyword>
<evidence type="ECO:0000256" key="8">
    <source>
        <dbReference type="ARBA" id="ARBA00022737"/>
    </source>
</evidence>
<dbReference type="Gene3D" id="3.40.1620.60">
    <property type="match status" value="1"/>
</dbReference>
<feature type="binding site" evidence="17">
    <location>
        <position position="341"/>
    </location>
    <ligand>
        <name>Ca(2+)</name>
        <dbReference type="ChEBI" id="CHEBI:29108"/>
        <label>1</label>
    </ligand>
</feature>
<name>A0A6J1U2J1_9SAUR</name>
<dbReference type="Gene3D" id="3.40.390.10">
    <property type="entry name" value="Collagenase (Catalytic Domain)"/>
    <property type="match status" value="1"/>
</dbReference>
<evidence type="ECO:0000256" key="19">
    <source>
        <dbReference type="PROSITE-ProRule" id="PRU00276"/>
    </source>
</evidence>
<dbReference type="InterPro" id="IPR050439">
    <property type="entry name" value="ADAMTS_ADAMTS-like"/>
</dbReference>
<feature type="binding site" evidence="17">
    <location>
        <position position="462"/>
    </location>
    <ligand>
        <name>Ca(2+)</name>
        <dbReference type="ChEBI" id="CHEBI:29108"/>
        <label>1</label>
    </ligand>
</feature>
<feature type="active site" evidence="16 19">
    <location>
        <position position="401"/>
    </location>
</feature>
<dbReference type="FunFam" id="3.40.390.10:FF:000001">
    <property type="entry name" value="A disintegrin and metalloproteinase with thrombospondin motifs 1"/>
    <property type="match status" value="1"/>
</dbReference>
<feature type="disulfide bond" evidence="18">
    <location>
        <begin position="378"/>
        <end position="459"/>
    </location>
</feature>
<dbReference type="SMART" id="SM00209">
    <property type="entry name" value="TSP1"/>
    <property type="match status" value="7"/>
</dbReference>
<comment type="cofactor">
    <cofactor evidence="17">
        <name>Zn(2+)</name>
        <dbReference type="ChEBI" id="CHEBI:29105"/>
    </cofactor>
    <text evidence="17">Binds 1 zinc ion per subunit.</text>
</comment>
<sequence>MPCIPRTWIANFSFWVHLLNIQAFCYARNPPGRFVFPDQKQDQFVKALQDYQVVSPERVDGDGHFLSYHLHLHASNFRGKRDSRRRDSKAYYKIRHKNTDLFFDLTLHRELLSNNYVLEKRYGNYLGAKISPSTGTSCHLLGTVMDSGSRSGTAAISTCNGLTGYFHLPDGDYFIEPVKKYESREGAHPHLIYKTNVVQKTLQKQPDAWTDKQRNCGVNETSNFFKQQELRRIKWERNHVTPRTTFRRSVSRERWVETLVVADSKMIEYHGSENVESYILTIINMVAGLFHDPSIGNAIHIVLVRLILLEEEEQGLKITHHADKTLASFCKWQKSINPKLDTNPLHHDVAVLLTRKDICASVNHPCETLGLSHLSGMCQPHRSCNINEDSGLPLAFTIAHELGHSFGIQHDGKENDCEPVGRRPYIMSRQLQYDPTPLTWSRCSKEYITRFLDHGLGFCLDDVPKKKDLKPPFIAPGVIYDVHHQCQLQYGPNATFCDQVDNICQTLWCFVKSSCRSKLDAAADGTRCGENKWCFSGECITVGKSPEAINGAWGSWSPWSHCTRTCGAGIQAAERHCNNPEPQFGGKYCTGERKHYRMCNVKGCQKSTPNFREMQCSEFDTVAYKNEFYQWIPIYNTANPCELQCRPTNQHFSEKMLDAVIDGTPCFEGNSYRDVCINGMCKTVGCDYEINSNATEDQCGVCLGDGSSCQTVKITFNQSEGFGYVDIGLIPKGARHIKVVEMSEAGNFLALRSEDPQKYYLNGGFIIQWNGDYEVAGTIFQYEREGDLENLTASGPTNESLWLQLLFQENNPGIKYEYTVRKSSSLENEVEEPEYFWKYGKWTSCSVTCGSGFQRQIAHCVKKGKSMVKNLFCDPETQPKAKQKKCIEKDCPPRWWAGEWQKCSTTCGPTGEKKRTVLCIQTLGLDEQALPVEECQHLLKPKTRLSCNRDVLCPSDWTVSNWTECTVTCGGGVRTRYVTCTKNNGEPCDVSKKPHSKALCGLQQCLSTQRLLMTHFKFHNGKIIRRIGAIPRRGPSKQLATPEPLPRIHSTIMPRLRNITLIPTSISLVNSSSNEDLEVNKLENNSIDSSIPSDYSYVTSANMALQNITHGPLITAWNISSEDSSININKDSFTIDPMYNPKTNYLMEANNTNSTEQEIKDYIQTERPTESTEQEIKDYIQTKRPTERFLTFTTSKISRTSSTDHQPDNPNQFSVTPTRGIEVSLTTTALKGLHVQINPPVTSDPITEQPSLENTLEEKSANTTPSKSPFSETSPWATESPFVRDPTMPKNSENVFKTKLLNESDLENSRNLHTNAYWLVGNWTECSTTCGIGAFWRPVECNTKNESDCQHIKKPDPARRCYLRPCAQWRIGNWSKCSSSCGGGFKSRDVHCIDVREKRLLRPFHCQVVQSQPVLNMSCNMDPCFVWHTESWNELACKAFPKPHGIVRTEAMVLIPNQCRLCAWNVCFVIQNVFQCSASCGGGTRKRSVQCISVDDHATKEDNWCQQETKPLDSQKCNLQKCVKNTGSTCSKDRLSVNFCERVRDIGKCSAPSVRIQCCQTCKRSLAVNEMKRGN</sequence>
<comment type="subcellular location">
    <subcellularLocation>
        <location evidence="1">Secreted</location>
        <location evidence="1">Extracellular space</location>
        <location evidence="1">Extracellular matrix</location>
    </subcellularLocation>
</comment>
<evidence type="ECO:0000256" key="14">
    <source>
        <dbReference type="ARBA" id="ARBA00023180"/>
    </source>
</evidence>
<evidence type="ECO:0000259" key="22">
    <source>
        <dbReference type="PROSITE" id="PS50215"/>
    </source>
</evidence>
<feature type="binding site" evidence="17">
    <location>
        <position position="257"/>
    </location>
    <ligand>
        <name>Ca(2+)</name>
        <dbReference type="ChEBI" id="CHEBI:29108"/>
        <label>2</label>
    </ligand>
</feature>
<evidence type="ECO:0000256" key="4">
    <source>
        <dbReference type="ARBA" id="ARBA00022670"/>
    </source>
</evidence>
<keyword evidence="8" id="KW-0677">Repeat</keyword>
<dbReference type="GO" id="GO:0004222">
    <property type="term" value="F:metalloendopeptidase activity"/>
    <property type="evidence" value="ECO:0007669"/>
    <property type="project" value="InterPro"/>
</dbReference>
<evidence type="ECO:0000256" key="18">
    <source>
        <dbReference type="PIRSR" id="PIRSR613273-3"/>
    </source>
</evidence>
<dbReference type="KEGG" id="nss:113411302"/>
<keyword evidence="5" id="KW-0165">Cleavage on pair of basic residues</keyword>
<dbReference type="Gene3D" id="2.60.120.830">
    <property type="match status" value="1"/>
</dbReference>
<feature type="binding site" evidence="17">
    <location>
        <position position="341"/>
    </location>
    <ligand>
        <name>Ca(2+)</name>
        <dbReference type="ChEBI" id="CHEBI:29108"/>
        <label>2</label>
    </ligand>
</feature>
<evidence type="ECO:0000256" key="13">
    <source>
        <dbReference type="ARBA" id="ARBA00023157"/>
    </source>
</evidence>
<feature type="chain" id="PRO_5027035554" evidence="21">
    <location>
        <begin position="28"/>
        <end position="1575"/>
    </location>
</feature>
<dbReference type="GO" id="GO:0030198">
    <property type="term" value="P:extracellular matrix organization"/>
    <property type="evidence" value="ECO:0007669"/>
    <property type="project" value="InterPro"/>
</dbReference>
<dbReference type="Pfam" id="PF00090">
    <property type="entry name" value="TSP_1"/>
    <property type="match status" value="1"/>
</dbReference>
<keyword evidence="14" id="KW-0325">Glycoprotein</keyword>
<dbReference type="Pfam" id="PF19030">
    <property type="entry name" value="TSP1_ADAMTS"/>
    <property type="match status" value="6"/>
</dbReference>
<dbReference type="Pfam" id="PF17771">
    <property type="entry name" value="ADAMTS_CR_2"/>
    <property type="match status" value="1"/>
</dbReference>
<evidence type="ECO:0000256" key="11">
    <source>
        <dbReference type="ARBA" id="ARBA00023049"/>
    </source>
</evidence>
<evidence type="ECO:0000256" key="17">
    <source>
        <dbReference type="PIRSR" id="PIRSR613273-2"/>
    </source>
</evidence>
<dbReference type="GO" id="GO:0006508">
    <property type="term" value="P:proteolysis"/>
    <property type="evidence" value="ECO:0007669"/>
    <property type="project" value="UniProtKB-KW"/>
</dbReference>
<dbReference type="Pfam" id="PF19236">
    <property type="entry name" value="ADAMTS_CR_3"/>
    <property type="match status" value="1"/>
</dbReference>
<dbReference type="InterPro" id="IPR036383">
    <property type="entry name" value="TSP1_rpt_sf"/>
</dbReference>
<feature type="disulfide bond" evidence="18">
    <location>
        <begin position="497"/>
        <end position="515"/>
    </location>
</feature>
<feature type="disulfide bond" evidence="18">
    <location>
        <begin position="562"/>
        <end position="599"/>
    </location>
</feature>
<dbReference type="Pfam" id="PF05986">
    <property type="entry name" value="ADAMTS_spacer1"/>
    <property type="match status" value="1"/>
</dbReference>
<dbReference type="PANTHER" id="PTHR13723">
    <property type="entry name" value="ADAMTS A DISINTEGRIN AND METALLOPROTEASE WITH THROMBOSPONDIN MOTIFS PROTEASE"/>
    <property type="match status" value="1"/>
</dbReference>
<feature type="binding site" description="in inhibited form" evidence="17">
    <location>
        <position position="216"/>
    </location>
    <ligand>
        <name>Zn(2+)</name>
        <dbReference type="ChEBI" id="CHEBI:29105"/>
        <note>catalytic</note>
    </ligand>
</feature>
<dbReference type="InterPro" id="IPR013273">
    <property type="entry name" value="ADAMTS/ADAMTS-like"/>
</dbReference>
<feature type="binding site" evidence="17">
    <location>
        <position position="348"/>
    </location>
    <ligand>
        <name>Ca(2+)</name>
        <dbReference type="ChEBI" id="CHEBI:29108"/>
        <label>1</label>
    </ligand>
</feature>
<keyword evidence="2" id="KW-0964">Secreted</keyword>
<dbReference type="PANTHER" id="PTHR13723:SF189">
    <property type="entry name" value="A DISINTEGRIN AND METALLOPROTEINASE WITH THROMBOSPONDIN MOTIFS 12"/>
    <property type="match status" value="1"/>
</dbReference>
<dbReference type="GO" id="GO:0046872">
    <property type="term" value="F:metal ion binding"/>
    <property type="evidence" value="ECO:0007669"/>
    <property type="project" value="UniProtKB-KW"/>
</dbReference>
<feature type="region of interest" description="Disordered" evidence="20">
    <location>
        <begin position="1197"/>
        <end position="1216"/>
    </location>
</feature>
<gene>
    <name evidence="25" type="primary">ADAMTS12</name>
</gene>
<dbReference type="InterPro" id="IPR002870">
    <property type="entry name" value="Peptidase_M12B_N"/>
</dbReference>
<keyword evidence="11 25" id="KW-0482">Metalloprotease</keyword>
<keyword evidence="9" id="KW-0378">Hydrolase</keyword>
<evidence type="ECO:0000256" key="5">
    <source>
        <dbReference type="ARBA" id="ARBA00022685"/>
    </source>
</evidence>
<dbReference type="FunFam" id="3.40.1620.60:FF:000004">
    <property type="entry name" value="A disintegrin and metalloproteinase with thrombospondin motifs 12"/>
    <property type="match status" value="1"/>
</dbReference>
<feature type="domain" description="Peptidase M12B" evidence="22">
    <location>
        <begin position="254"/>
        <end position="464"/>
    </location>
</feature>
<dbReference type="PRINTS" id="PR01857">
    <property type="entry name" value="ADAMTSFAMILY"/>
</dbReference>
<feature type="disulfide bond" evidence="18">
    <location>
        <begin position="528"/>
        <end position="539"/>
    </location>
</feature>
<dbReference type="RefSeq" id="XP_026522079.1">
    <property type="nucleotide sequence ID" value="XM_026666294.1"/>
</dbReference>
<comment type="caution">
    <text evidence="19">Lacks conserved residue(s) required for the propagation of feature annotation.</text>
</comment>
<feature type="disulfide bond" evidence="18">
    <location>
        <begin position="417"/>
        <end position="443"/>
    </location>
</feature>
<feature type="domain" description="PLAC" evidence="23">
    <location>
        <begin position="1526"/>
        <end position="1566"/>
    </location>
</feature>
<comment type="subunit">
    <text evidence="15">Interacts with COMP.</text>
</comment>
<dbReference type="InterPro" id="IPR000884">
    <property type="entry name" value="TSP1_rpt"/>
</dbReference>
<dbReference type="InterPro" id="IPR010294">
    <property type="entry name" value="ADAMTS_spacer1"/>
</dbReference>
<organism evidence="24 25">
    <name type="scientific">Notechis scutatus</name>
    <name type="common">mainland tiger snake</name>
    <dbReference type="NCBI Taxonomy" id="8663"/>
    <lineage>
        <taxon>Eukaryota</taxon>
        <taxon>Metazoa</taxon>
        <taxon>Chordata</taxon>
        <taxon>Craniata</taxon>
        <taxon>Vertebrata</taxon>
        <taxon>Euteleostomi</taxon>
        <taxon>Lepidosauria</taxon>
        <taxon>Squamata</taxon>
        <taxon>Bifurcata</taxon>
        <taxon>Unidentata</taxon>
        <taxon>Episquamata</taxon>
        <taxon>Toxicofera</taxon>
        <taxon>Serpentes</taxon>
        <taxon>Colubroidea</taxon>
        <taxon>Elapidae</taxon>
        <taxon>Hydrophiinae</taxon>
        <taxon>Notechis</taxon>
    </lineage>
</organism>
<dbReference type="Proteomes" id="UP000504612">
    <property type="component" value="Unplaced"/>
</dbReference>
<protein>
    <submittedName>
        <fullName evidence="25">A disintegrin and metalloproteinase with thrombospondin motifs 12</fullName>
    </submittedName>
</protein>
<dbReference type="InterPro" id="IPR001590">
    <property type="entry name" value="Peptidase_M12B"/>
</dbReference>
<dbReference type="FunFam" id="2.20.100.10:FF:000006">
    <property type="entry name" value="A disintegrin and metalloproteinase with thrombospondin motifs 1"/>
    <property type="match status" value="1"/>
</dbReference>
<feature type="binding site" evidence="17 19">
    <location>
        <position position="400"/>
    </location>
    <ligand>
        <name>Zn(2+)</name>
        <dbReference type="ChEBI" id="CHEBI:29105"/>
        <note>catalytic</note>
    </ligand>
</feature>
<feature type="disulfide bond" evidence="18">
    <location>
        <begin position="359"/>
        <end position="366"/>
    </location>
</feature>
<dbReference type="Pfam" id="PF01421">
    <property type="entry name" value="Reprolysin"/>
    <property type="match status" value="1"/>
</dbReference>